<proteinExistence type="predicted"/>
<gene>
    <name evidence="7" type="ORF">FH972_002248</name>
</gene>
<evidence type="ECO:0000313" key="7">
    <source>
        <dbReference type="EMBL" id="KAE7997632.1"/>
    </source>
</evidence>
<dbReference type="CDD" id="cd00107">
    <property type="entry name" value="Knot1"/>
    <property type="match status" value="1"/>
</dbReference>
<dbReference type="GO" id="GO:0031640">
    <property type="term" value="P:killing of cells of another organism"/>
    <property type="evidence" value="ECO:0007669"/>
    <property type="project" value="UniProtKB-KW"/>
</dbReference>
<keyword evidence="4" id="KW-1015">Disulfide bond</keyword>
<dbReference type="GO" id="GO:0050832">
    <property type="term" value="P:defense response to fungus"/>
    <property type="evidence" value="ECO:0007669"/>
    <property type="project" value="UniProtKB-KW"/>
</dbReference>
<dbReference type="InterPro" id="IPR036574">
    <property type="entry name" value="Scorpion_toxin-like_sf"/>
</dbReference>
<dbReference type="OrthoDB" id="1063609at2759"/>
<dbReference type="Gene3D" id="3.30.30.10">
    <property type="entry name" value="Knottin, scorpion toxin-like"/>
    <property type="match status" value="1"/>
</dbReference>
<reference evidence="7 8" key="1">
    <citation type="submission" date="2019-06" db="EMBL/GenBank/DDBJ databases">
        <title>A chromosomal-level reference genome of Carpinus fangiana (Coryloideae, Betulaceae).</title>
        <authorList>
            <person name="Yang X."/>
            <person name="Wang Z."/>
            <person name="Zhang L."/>
            <person name="Hao G."/>
            <person name="Liu J."/>
            <person name="Yang Y."/>
        </authorList>
    </citation>
    <scope>NUCLEOTIDE SEQUENCE [LARGE SCALE GENOMIC DNA]</scope>
    <source>
        <strain evidence="7">Cfa_2016G</strain>
        <tissue evidence="7">Leaf</tissue>
    </source>
</reference>
<keyword evidence="8" id="KW-1185">Reference proteome</keyword>
<dbReference type="SUPFAM" id="SSF57095">
    <property type="entry name" value="Scorpion toxin-like"/>
    <property type="match status" value="1"/>
</dbReference>
<dbReference type="PANTHER" id="PTHR33147:SF133">
    <property type="entry name" value="DEFENSIN-LIKE PROTEIN 6-RELATED"/>
    <property type="match status" value="1"/>
</dbReference>
<dbReference type="PROSITE" id="PS00940">
    <property type="entry name" value="GAMMA_THIONIN"/>
    <property type="match status" value="1"/>
</dbReference>
<dbReference type="Pfam" id="PF00304">
    <property type="entry name" value="Gamma-thionin"/>
    <property type="match status" value="1"/>
</dbReference>
<evidence type="ECO:0000256" key="3">
    <source>
        <dbReference type="ARBA" id="ARBA00022729"/>
    </source>
</evidence>
<evidence type="ECO:0000256" key="4">
    <source>
        <dbReference type="ARBA" id="ARBA00023157"/>
    </source>
</evidence>
<keyword evidence="1" id="KW-0929">Antimicrobial</keyword>
<evidence type="ECO:0000259" key="6">
    <source>
        <dbReference type="SMART" id="SM00505"/>
    </source>
</evidence>
<keyword evidence="3 5" id="KW-0732">Signal</keyword>
<feature type="domain" description="Knottins-like" evidence="6">
    <location>
        <begin position="29"/>
        <end position="74"/>
    </location>
</feature>
<dbReference type="Proteomes" id="UP000327013">
    <property type="component" value="Chromosome 1"/>
</dbReference>
<dbReference type="SMART" id="SM00505">
    <property type="entry name" value="Knot1"/>
    <property type="match status" value="1"/>
</dbReference>
<keyword evidence="2" id="KW-0295">Fungicide</keyword>
<evidence type="ECO:0000256" key="1">
    <source>
        <dbReference type="ARBA" id="ARBA00022529"/>
    </source>
</evidence>
<protein>
    <recommendedName>
        <fullName evidence="6">Knottins-like domain-containing protein</fullName>
    </recommendedName>
</protein>
<feature type="chain" id="PRO_5024466351" description="Knottins-like domain-containing protein" evidence="5">
    <location>
        <begin position="28"/>
        <end position="74"/>
    </location>
</feature>
<dbReference type="PANTHER" id="PTHR33147">
    <property type="entry name" value="DEFENSIN-LIKE PROTEIN 1"/>
    <property type="match status" value="1"/>
</dbReference>
<name>A0A5N6QE93_9ROSI</name>
<feature type="signal peptide" evidence="5">
    <location>
        <begin position="1"/>
        <end position="27"/>
    </location>
</feature>
<dbReference type="AlphaFoldDB" id="A0A5N6QE93"/>
<organism evidence="7 8">
    <name type="scientific">Carpinus fangiana</name>
    <dbReference type="NCBI Taxonomy" id="176857"/>
    <lineage>
        <taxon>Eukaryota</taxon>
        <taxon>Viridiplantae</taxon>
        <taxon>Streptophyta</taxon>
        <taxon>Embryophyta</taxon>
        <taxon>Tracheophyta</taxon>
        <taxon>Spermatophyta</taxon>
        <taxon>Magnoliopsida</taxon>
        <taxon>eudicotyledons</taxon>
        <taxon>Gunneridae</taxon>
        <taxon>Pentapetalae</taxon>
        <taxon>rosids</taxon>
        <taxon>fabids</taxon>
        <taxon>Fagales</taxon>
        <taxon>Betulaceae</taxon>
        <taxon>Carpinus</taxon>
    </lineage>
</organism>
<dbReference type="EMBL" id="CM017321">
    <property type="protein sequence ID" value="KAE7997632.1"/>
    <property type="molecule type" value="Genomic_DNA"/>
</dbReference>
<evidence type="ECO:0000256" key="5">
    <source>
        <dbReference type="SAM" id="SignalP"/>
    </source>
</evidence>
<sequence length="74" mass="8148">MASKSFGLLFLLLVVLASQEMVKPVEGRVCESQSHKFHGPCLGDHNCALVCRNEGFSGGDCKGLRRRCFCTRLC</sequence>
<dbReference type="InterPro" id="IPR008176">
    <property type="entry name" value="Defensin_plant"/>
</dbReference>
<evidence type="ECO:0000256" key="2">
    <source>
        <dbReference type="ARBA" id="ARBA00022577"/>
    </source>
</evidence>
<dbReference type="InterPro" id="IPR003614">
    <property type="entry name" value="Knottins"/>
</dbReference>
<accession>A0A5N6QE93</accession>
<dbReference type="PRINTS" id="PR00288">
    <property type="entry name" value="PUROTHIONIN"/>
</dbReference>
<evidence type="ECO:0000313" key="8">
    <source>
        <dbReference type="Proteomes" id="UP000327013"/>
    </source>
</evidence>